<evidence type="ECO:0000259" key="1">
    <source>
        <dbReference type="PROSITE" id="PS50805"/>
    </source>
</evidence>
<dbReference type="InterPro" id="IPR036051">
    <property type="entry name" value="KRAB_dom_sf"/>
</dbReference>
<reference evidence="3" key="1">
    <citation type="submission" date="2025-08" db="UniProtKB">
        <authorList>
            <consortium name="RefSeq"/>
        </authorList>
    </citation>
    <scope>IDENTIFICATION</scope>
</reference>
<organism evidence="2 3">
    <name type="scientific">Galeopterus variegatus</name>
    <name type="common">Malayan flying lemur</name>
    <name type="synonym">Cynocephalus variegatus</name>
    <dbReference type="NCBI Taxonomy" id="482537"/>
    <lineage>
        <taxon>Eukaryota</taxon>
        <taxon>Metazoa</taxon>
        <taxon>Chordata</taxon>
        <taxon>Craniata</taxon>
        <taxon>Vertebrata</taxon>
        <taxon>Euteleostomi</taxon>
        <taxon>Mammalia</taxon>
        <taxon>Eutheria</taxon>
        <taxon>Euarchontoglires</taxon>
        <taxon>Dermoptera</taxon>
        <taxon>Cynocephalidae</taxon>
        <taxon>Galeopterus</taxon>
    </lineage>
</organism>
<gene>
    <name evidence="3" type="primary">LOC103598624</name>
</gene>
<name>A0ABM0RJU2_GALVR</name>
<dbReference type="CDD" id="cd07765">
    <property type="entry name" value="KRAB_A-box"/>
    <property type="match status" value="1"/>
</dbReference>
<evidence type="ECO:0000313" key="3">
    <source>
        <dbReference type="RefSeq" id="XP_008580883.1"/>
    </source>
</evidence>
<evidence type="ECO:0000313" key="2">
    <source>
        <dbReference type="Proteomes" id="UP000694923"/>
    </source>
</evidence>
<dbReference type="InterPro" id="IPR050169">
    <property type="entry name" value="Krueppel_C2H2_ZnF"/>
</dbReference>
<dbReference type="PANTHER" id="PTHR23232:SF148">
    <property type="entry name" value="KRAB DOMAIN-CONTAINING PROTEIN"/>
    <property type="match status" value="1"/>
</dbReference>
<accession>A0ABM0RJU2</accession>
<dbReference type="RefSeq" id="XP_008580883.1">
    <property type="nucleotide sequence ID" value="XM_008582661.1"/>
</dbReference>
<dbReference type="InterPro" id="IPR001909">
    <property type="entry name" value="KRAB"/>
</dbReference>
<dbReference type="PROSITE" id="PS50805">
    <property type="entry name" value="KRAB"/>
    <property type="match status" value="1"/>
</dbReference>
<dbReference type="GeneID" id="103598624"/>
<protein>
    <submittedName>
        <fullName evidence="3">Zinc finger protein 717-like isoform X2</fullName>
    </submittedName>
</protein>
<dbReference type="PANTHER" id="PTHR23232">
    <property type="entry name" value="KRAB DOMAIN C2H2 ZINC FINGER"/>
    <property type="match status" value="1"/>
</dbReference>
<dbReference type="SUPFAM" id="SSF109640">
    <property type="entry name" value="KRAB domain (Kruppel-associated box)"/>
    <property type="match status" value="1"/>
</dbReference>
<dbReference type="Gene3D" id="6.10.140.140">
    <property type="match status" value="1"/>
</dbReference>
<keyword evidence="2" id="KW-1185">Reference proteome</keyword>
<dbReference type="Proteomes" id="UP000694923">
    <property type="component" value="Unplaced"/>
</dbReference>
<sequence length="138" mass="15009">MDKSLELVSLEDVAGDFTWGEGGGLNDAQRTLYRDVMLETYHSLVSLGYCISKPEAILKLEKGAESLMIEEQPNQSLPGVGVAGWYSPEAPWPSHSVGIACSLVVRGKHLFLILPSLPTTIQLTSWLLPPGCEVRATQ</sequence>
<feature type="domain" description="KRAB" evidence="1">
    <location>
        <begin position="8"/>
        <end position="79"/>
    </location>
</feature>
<dbReference type="Pfam" id="PF01352">
    <property type="entry name" value="KRAB"/>
    <property type="match status" value="1"/>
</dbReference>
<proteinExistence type="predicted"/>
<dbReference type="SMART" id="SM00349">
    <property type="entry name" value="KRAB"/>
    <property type="match status" value="1"/>
</dbReference>